<dbReference type="UniPathway" id="UPA00148"/>
<dbReference type="STRING" id="617002.SAMN05660653_01893"/>
<comment type="subcellular location">
    <subcellularLocation>
        <location evidence="1 9">Cell membrane</location>
        <topology evidence="1 9">Multi-pass membrane protein</topology>
    </subcellularLocation>
</comment>
<dbReference type="AlphaFoldDB" id="A0A1G6D3Q0"/>
<comment type="function">
    <text evidence="9">Converts cobyric acid to cobinamide by the addition of aminopropanol on the F carboxylic group.</text>
</comment>
<sequence>MFWFTIPLIALVLDLWLKDPPHWPHPVRLVGLVLQRMESLARGSRISLRIAGALCTLVMALAAGLLVHLLVSLPVLGWLLALYLSYAGLALGGLLQECRRVTVLLRDKDIPRARAAMAGLVSRDVSELDEDGLRRALAETVSENLNDAFVAPFFYLICLGPAGLWAYKTVSTMDSMWGYKTPQWRELGWAAARTDDVLAFLPARMTALSLLVFARLLGYAGFSWSEVKIVAARTESPNAGWPMSAAALIFQSGMGGPTRYFGSLKAKPWLGPSQNPWTDEKLTGLLRLTIISGLGFSFLALSIIFPIRQFFS</sequence>
<keyword evidence="7 9" id="KW-1133">Transmembrane helix</keyword>
<evidence type="ECO:0000256" key="7">
    <source>
        <dbReference type="ARBA" id="ARBA00022989"/>
    </source>
</evidence>
<reference evidence="10 11" key="1">
    <citation type="submission" date="2016-10" db="EMBL/GenBank/DDBJ databases">
        <authorList>
            <person name="de Groot N.N."/>
        </authorList>
    </citation>
    <scope>NUCLEOTIDE SEQUENCE [LARGE SCALE GENOMIC DNA]</scope>
    <source>
        <strain evidence="10 11">ASO4-2</strain>
    </source>
</reference>
<dbReference type="Proteomes" id="UP000198771">
    <property type="component" value="Unassembled WGS sequence"/>
</dbReference>
<proteinExistence type="inferred from homology"/>
<dbReference type="EMBL" id="FMXO01000010">
    <property type="protein sequence ID" value="SDB39792.1"/>
    <property type="molecule type" value="Genomic_DNA"/>
</dbReference>
<evidence type="ECO:0000256" key="2">
    <source>
        <dbReference type="ARBA" id="ARBA00004953"/>
    </source>
</evidence>
<evidence type="ECO:0000313" key="10">
    <source>
        <dbReference type="EMBL" id="SDB39792.1"/>
    </source>
</evidence>
<dbReference type="GO" id="GO:0009236">
    <property type="term" value="P:cobalamin biosynthetic process"/>
    <property type="evidence" value="ECO:0007669"/>
    <property type="project" value="UniProtKB-UniRule"/>
</dbReference>
<dbReference type="GO" id="GO:0015420">
    <property type="term" value="F:ABC-type vitamin B12 transporter activity"/>
    <property type="evidence" value="ECO:0007669"/>
    <property type="project" value="UniProtKB-UniRule"/>
</dbReference>
<evidence type="ECO:0000256" key="1">
    <source>
        <dbReference type="ARBA" id="ARBA00004651"/>
    </source>
</evidence>
<dbReference type="RefSeq" id="WP_092120571.1">
    <property type="nucleotide sequence ID" value="NZ_FMXO01000010.1"/>
</dbReference>
<evidence type="ECO:0000256" key="3">
    <source>
        <dbReference type="ARBA" id="ARBA00006263"/>
    </source>
</evidence>
<evidence type="ECO:0000256" key="9">
    <source>
        <dbReference type="HAMAP-Rule" id="MF_00024"/>
    </source>
</evidence>
<name>A0A1G6D3Q0_9BACT</name>
<organism evidence="10 11">
    <name type="scientific">Desulfonatronum thiosulfatophilum</name>
    <dbReference type="NCBI Taxonomy" id="617002"/>
    <lineage>
        <taxon>Bacteria</taxon>
        <taxon>Pseudomonadati</taxon>
        <taxon>Thermodesulfobacteriota</taxon>
        <taxon>Desulfovibrionia</taxon>
        <taxon>Desulfovibrionales</taxon>
        <taxon>Desulfonatronaceae</taxon>
        <taxon>Desulfonatronum</taxon>
    </lineage>
</organism>
<keyword evidence="4 9" id="KW-1003">Cell membrane</keyword>
<dbReference type="NCBIfam" id="TIGR00380">
    <property type="entry name" value="cobal_cbiB"/>
    <property type="match status" value="1"/>
</dbReference>
<dbReference type="PANTHER" id="PTHR34308:SF1">
    <property type="entry name" value="COBALAMIN BIOSYNTHESIS PROTEIN CBIB"/>
    <property type="match status" value="1"/>
</dbReference>
<comment type="similarity">
    <text evidence="3 9">Belongs to the CobD/CbiB family.</text>
</comment>
<dbReference type="OrthoDB" id="9811967at2"/>
<evidence type="ECO:0000256" key="8">
    <source>
        <dbReference type="ARBA" id="ARBA00023136"/>
    </source>
</evidence>
<keyword evidence="8 9" id="KW-0472">Membrane</keyword>
<keyword evidence="6 9" id="KW-0812">Transmembrane</keyword>
<feature type="transmembrane region" description="Helical" evidence="9">
    <location>
        <begin position="285"/>
        <end position="307"/>
    </location>
</feature>
<feature type="transmembrane region" description="Helical" evidence="9">
    <location>
        <begin position="197"/>
        <end position="218"/>
    </location>
</feature>
<evidence type="ECO:0000256" key="6">
    <source>
        <dbReference type="ARBA" id="ARBA00022692"/>
    </source>
</evidence>
<dbReference type="InterPro" id="IPR004485">
    <property type="entry name" value="Cobalamin_biosynth_CobD/CbiB"/>
</dbReference>
<dbReference type="HAMAP" id="MF_00024">
    <property type="entry name" value="CobD_CbiB"/>
    <property type="match status" value="1"/>
</dbReference>
<keyword evidence="5 9" id="KW-0169">Cobalamin biosynthesis</keyword>
<feature type="transmembrane region" description="Helical" evidence="9">
    <location>
        <begin position="148"/>
        <end position="167"/>
    </location>
</feature>
<feature type="transmembrane region" description="Helical" evidence="9">
    <location>
        <begin position="75"/>
        <end position="95"/>
    </location>
</feature>
<evidence type="ECO:0000256" key="4">
    <source>
        <dbReference type="ARBA" id="ARBA00022475"/>
    </source>
</evidence>
<evidence type="ECO:0000256" key="5">
    <source>
        <dbReference type="ARBA" id="ARBA00022573"/>
    </source>
</evidence>
<dbReference type="Pfam" id="PF03186">
    <property type="entry name" value="CobD_Cbib"/>
    <property type="match status" value="1"/>
</dbReference>
<gene>
    <name evidence="9" type="primary">cobD</name>
    <name evidence="10" type="ORF">SAMN05660653_01893</name>
</gene>
<keyword evidence="11" id="KW-1185">Reference proteome</keyword>
<dbReference type="GO" id="GO:0048472">
    <property type="term" value="F:threonine-phosphate decarboxylase activity"/>
    <property type="evidence" value="ECO:0007669"/>
    <property type="project" value="InterPro"/>
</dbReference>
<dbReference type="GO" id="GO:0005886">
    <property type="term" value="C:plasma membrane"/>
    <property type="evidence" value="ECO:0007669"/>
    <property type="project" value="UniProtKB-SubCell"/>
</dbReference>
<dbReference type="PANTHER" id="PTHR34308">
    <property type="entry name" value="COBALAMIN BIOSYNTHESIS PROTEIN CBIB"/>
    <property type="match status" value="1"/>
</dbReference>
<protein>
    <recommendedName>
        <fullName evidence="9">Cobalamin biosynthesis protein CobD</fullName>
    </recommendedName>
</protein>
<comment type="pathway">
    <text evidence="2 9">Cofactor biosynthesis; adenosylcobalamin biosynthesis.</text>
</comment>
<evidence type="ECO:0000313" key="11">
    <source>
        <dbReference type="Proteomes" id="UP000198771"/>
    </source>
</evidence>
<accession>A0A1G6D3Q0</accession>
<feature type="transmembrane region" description="Helical" evidence="9">
    <location>
        <begin position="46"/>
        <end position="69"/>
    </location>
</feature>